<dbReference type="NCBIfam" id="TIGR01392">
    <property type="entry name" value="homoserO_Ac_trn"/>
    <property type="match status" value="1"/>
</dbReference>
<evidence type="ECO:0000256" key="2">
    <source>
        <dbReference type="HAMAP-Rule" id="MF_00296"/>
    </source>
</evidence>
<keyword evidence="2" id="KW-0486">Methionine biosynthesis</keyword>
<dbReference type="GO" id="GO:0005737">
    <property type="term" value="C:cytoplasm"/>
    <property type="evidence" value="ECO:0007669"/>
    <property type="project" value="UniProtKB-SubCell"/>
</dbReference>
<comment type="subunit">
    <text evidence="2">Homodimer.</text>
</comment>
<dbReference type="PIRSF" id="PIRSF000443">
    <property type="entry name" value="Homoser_Ac_trans"/>
    <property type="match status" value="1"/>
</dbReference>
<dbReference type="InterPro" id="IPR029058">
    <property type="entry name" value="AB_hydrolase_fold"/>
</dbReference>
<feature type="region of interest" description="Disordered" evidence="4">
    <location>
        <begin position="1"/>
        <end position="63"/>
    </location>
</feature>
<keyword evidence="2" id="KW-0012">Acyltransferase</keyword>
<sequence length="432" mass="45613">MEAMDGPGYRADRANPYDSGVSEPPARRRRPDARALAPSARGQVRTPDDSPLPASAAWRPGDPVGSRRFVEVGTLDLEAGGELTGATLAYETWGTLNAERDNAVLVLHALTGDSHVIGPVGDGHPTPGWWEAMVGPGRPIDTNRYFVVAPNVLGGCQGSTGPASPASDGEAWGSRFPALTVRDMVAAELRLADALGVQEWALVIGASMGGHRVLEWAASYPERVRAIAAIATAAQTTGDQIAWAHAQLGAIRSDPLYNGGDYYDAADGCGPTAGLALARQIAHTTYRSARELDTRFGRIPQRAENPLDGSGRFAVQSYLDHHGAKLARRFDAGSYVVLTQSMITHDLGRDRGGVEAALAGVTARALVVAVDSDRLFLPAHSARIARGIPNADLHVMHSDHGHDGFLIEFDTLGPIVAAFLGEVAPVVRQPGS</sequence>
<dbReference type="GO" id="GO:0009092">
    <property type="term" value="P:homoserine metabolic process"/>
    <property type="evidence" value="ECO:0007669"/>
    <property type="project" value="TreeGrafter"/>
</dbReference>
<comment type="function">
    <text evidence="2">Transfers an acetyl group from acetyl-CoA to L-homoserine, forming acetyl-L-homoserine.</text>
</comment>
<keyword evidence="2" id="KW-0028">Amino-acid biosynthesis</keyword>
<feature type="active site" evidence="2 3">
    <location>
        <position position="373"/>
    </location>
</feature>
<evidence type="ECO:0000259" key="5">
    <source>
        <dbReference type="Pfam" id="PF00561"/>
    </source>
</evidence>
<organism evidence="6 7">
    <name type="scientific">Salana multivorans</name>
    <dbReference type="NCBI Taxonomy" id="120377"/>
    <lineage>
        <taxon>Bacteria</taxon>
        <taxon>Bacillati</taxon>
        <taxon>Actinomycetota</taxon>
        <taxon>Actinomycetes</taxon>
        <taxon>Micrococcales</taxon>
        <taxon>Beutenbergiaceae</taxon>
        <taxon>Salana</taxon>
    </lineage>
</organism>
<gene>
    <name evidence="2" type="primary">metXA</name>
    <name evidence="6" type="ORF">EDD28_0745</name>
</gene>
<dbReference type="HAMAP" id="MF_00296">
    <property type="entry name" value="MetX_acyltransf"/>
    <property type="match status" value="1"/>
</dbReference>
<feature type="domain" description="AB hydrolase-1" evidence="5">
    <location>
        <begin position="102"/>
        <end position="406"/>
    </location>
</feature>
<dbReference type="Pfam" id="PF00561">
    <property type="entry name" value="Abhydrolase_1"/>
    <property type="match status" value="1"/>
</dbReference>
<protein>
    <recommendedName>
        <fullName evidence="2">Homoserine O-acetyltransferase</fullName>
        <shortName evidence="2">HAT</shortName>
        <ecNumber evidence="2">2.3.1.31</ecNumber>
    </recommendedName>
    <alternativeName>
        <fullName evidence="2">Homoserine transacetylase</fullName>
        <shortName evidence="2">HTA</shortName>
    </alternativeName>
</protein>
<dbReference type="SUPFAM" id="SSF53474">
    <property type="entry name" value="alpha/beta-Hydrolases"/>
    <property type="match status" value="1"/>
</dbReference>
<evidence type="ECO:0000256" key="1">
    <source>
        <dbReference type="ARBA" id="ARBA00022679"/>
    </source>
</evidence>
<comment type="caution">
    <text evidence="2">Lacks conserved residue(s) required for the propagation of feature annotation.</text>
</comment>
<reference evidence="6 7" key="1">
    <citation type="submission" date="2018-11" db="EMBL/GenBank/DDBJ databases">
        <title>Sequencing the genomes of 1000 actinobacteria strains.</title>
        <authorList>
            <person name="Klenk H.-P."/>
        </authorList>
    </citation>
    <scope>NUCLEOTIDE SEQUENCE [LARGE SCALE GENOMIC DNA]</scope>
    <source>
        <strain evidence="6 7">DSM 13521</strain>
    </source>
</reference>
<dbReference type="InterPro" id="IPR008220">
    <property type="entry name" value="HAT_MetX-like"/>
</dbReference>
<feature type="active site" description="Nucleophile" evidence="2 3">
    <location>
        <position position="207"/>
    </location>
</feature>
<proteinExistence type="inferred from homology"/>
<dbReference type="NCBIfam" id="NF001209">
    <property type="entry name" value="PRK00175.1"/>
    <property type="match status" value="1"/>
</dbReference>
<name>A0A3N2D8R4_9MICO</name>
<evidence type="ECO:0000256" key="3">
    <source>
        <dbReference type="PIRSR" id="PIRSR000443-1"/>
    </source>
</evidence>
<keyword evidence="2" id="KW-0963">Cytoplasm</keyword>
<dbReference type="PANTHER" id="PTHR32268">
    <property type="entry name" value="HOMOSERINE O-ACETYLTRANSFERASE"/>
    <property type="match status" value="1"/>
</dbReference>
<dbReference type="Gene3D" id="3.40.50.1820">
    <property type="entry name" value="alpha/beta hydrolase"/>
    <property type="match status" value="1"/>
</dbReference>
<feature type="binding site" evidence="2">
    <location>
        <position position="279"/>
    </location>
    <ligand>
        <name>substrate</name>
    </ligand>
</feature>
<comment type="catalytic activity">
    <reaction evidence="2">
        <text>L-homoserine + acetyl-CoA = O-acetyl-L-homoserine + CoA</text>
        <dbReference type="Rhea" id="RHEA:13701"/>
        <dbReference type="ChEBI" id="CHEBI:57287"/>
        <dbReference type="ChEBI" id="CHEBI:57288"/>
        <dbReference type="ChEBI" id="CHEBI:57476"/>
        <dbReference type="ChEBI" id="CHEBI:57716"/>
        <dbReference type="EC" id="2.3.1.31"/>
    </reaction>
</comment>
<evidence type="ECO:0000313" key="7">
    <source>
        <dbReference type="Proteomes" id="UP000275356"/>
    </source>
</evidence>
<comment type="pathway">
    <text evidence="2">Amino-acid biosynthesis; L-methionine biosynthesis via de novo pathway; O-acetyl-L-homoserine from L-homoserine: step 1/1.</text>
</comment>
<evidence type="ECO:0000256" key="4">
    <source>
        <dbReference type="SAM" id="MobiDB-lite"/>
    </source>
</evidence>
<dbReference type="GO" id="GO:0004414">
    <property type="term" value="F:homoserine O-acetyltransferase activity"/>
    <property type="evidence" value="ECO:0007669"/>
    <property type="project" value="UniProtKB-UniRule"/>
</dbReference>
<dbReference type="PANTHER" id="PTHR32268:SF11">
    <property type="entry name" value="HOMOSERINE O-ACETYLTRANSFERASE"/>
    <property type="match status" value="1"/>
</dbReference>
<feature type="active site" evidence="2 3">
    <location>
        <position position="402"/>
    </location>
</feature>
<keyword evidence="1 2" id="KW-0808">Transferase</keyword>
<comment type="subcellular location">
    <subcellularLocation>
        <location evidence="2">Cytoplasm</location>
    </subcellularLocation>
</comment>
<accession>A0A3N2D8R4</accession>
<comment type="similarity">
    <text evidence="2">Belongs to the AB hydrolase superfamily. MetX family.</text>
</comment>
<dbReference type="UniPathway" id="UPA00051">
    <property type="reaction ID" value="UER00074"/>
</dbReference>
<comment type="caution">
    <text evidence="6">The sequence shown here is derived from an EMBL/GenBank/DDBJ whole genome shotgun (WGS) entry which is preliminary data.</text>
</comment>
<dbReference type="GO" id="GO:0009086">
    <property type="term" value="P:methionine biosynthetic process"/>
    <property type="evidence" value="ECO:0007669"/>
    <property type="project" value="UniProtKB-UniRule"/>
</dbReference>
<keyword evidence="7" id="KW-1185">Reference proteome</keyword>
<evidence type="ECO:0000313" key="6">
    <source>
        <dbReference type="EMBL" id="ROR96169.1"/>
    </source>
</evidence>
<feature type="binding site" evidence="2">
    <location>
        <position position="403"/>
    </location>
    <ligand>
        <name>substrate</name>
    </ligand>
</feature>
<dbReference type="EC" id="2.3.1.31" evidence="2"/>
<dbReference type="AlphaFoldDB" id="A0A3N2D8R4"/>
<dbReference type="InterPro" id="IPR000073">
    <property type="entry name" value="AB_hydrolase_1"/>
</dbReference>
<dbReference type="Proteomes" id="UP000275356">
    <property type="component" value="Unassembled WGS sequence"/>
</dbReference>
<dbReference type="EMBL" id="RKHQ01000001">
    <property type="protein sequence ID" value="ROR96169.1"/>
    <property type="molecule type" value="Genomic_DNA"/>
</dbReference>